<dbReference type="HOGENOM" id="CLU_001265_5_7_1"/>
<feature type="domain" description="Major facilitator superfamily (MFS) profile" evidence="24">
    <location>
        <begin position="98"/>
        <end position="509"/>
    </location>
</feature>
<dbReference type="Gene3D" id="1.10.510.10">
    <property type="entry name" value="Transferase(Phosphotransferase) domain 1"/>
    <property type="match status" value="1"/>
</dbReference>
<comment type="catalytic activity">
    <reaction evidence="18">
        <text>L-threonyl-[protein] + ATP = O-phospho-L-threonyl-[protein] + ADP + H(+)</text>
        <dbReference type="Rhea" id="RHEA:46608"/>
        <dbReference type="Rhea" id="RHEA-COMP:11060"/>
        <dbReference type="Rhea" id="RHEA-COMP:11605"/>
        <dbReference type="ChEBI" id="CHEBI:15378"/>
        <dbReference type="ChEBI" id="CHEBI:30013"/>
        <dbReference type="ChEBI" id="CHEBI:30616"/>
        <dbReference type="ChEBI" id="CHEBI:61977"/>
        <dbReference type="ChEBI" id="CHEBI:456216"/>
        <dbReference type="EC" id="2.7.11.1"/>
    </reaction>
</comment>
<feature type="transmembrane region" description="Helical" evidence="22">
    <location>
        <begin position="397"/>
        <end position="416"/>
    </location>
</feature>
<evidence type="ECO:0000256" key="6">
    <source>
        <dbReference type="ARBA" id="ARBA00022640"/>
    </source>
</evidence>
<dbReference type="CDD" id="cd17380">
    <property type="entry name" value="MFS_SLC17A9_like"/>
    <property type="match status" value="1"/>
</dbReference>
<dbReference type="PROSITE" id="PS00108">
    <property type="entry name" value="PROTEIN_KINASE_ST"/>
    <property type="match status" value="1"/>
</dbReference>
<keyword evidence="26" id="KW-1185">Reference proteome</keyword>
<dbReference type="PANTHER" id="PTHR11662:SF424">
    <property type="entry name" value="ANION TRANSPORTER 4, CHLOROPLASTIC-RELATED"/>
    <property type="match status" value="1"/>
</dbReference>
<dbReference type="Pfam" id="PF07690">
    <property type="entry name" value="MFS_1"/>
    <property type="match status" value="1"/>
</dbReference>
<keyword evidence="5" id="KW-0150">Chloroplast</keyword>
<comment type="similarity">
    <text evidence="17">Belongs to the major facilitator superfamily. Sodium/anion cotransporter (TC 2.A.1.14) family.</text>
</comment>
<keyword evidence="11 20" id="KW-0067">ATP-binding</keyword>
<evidence type="ECO:0000256" key="11">
    <source>
        <dbReference type="ARBA" id="ARBA00022840"/>
    </source>
</evidence>
<dbReference type="GO" id="GO:0004674">
    <property type="term" value="F:protein serine/threonine kinase activity"/>
    <property type="evidence" value="ECO:0007669"/>
    <property type="project" value="UniProtKB-KW"/>
</dbReference>
<dbReference type="AlphaFoldDB" id="A0A0D9V7V6"/>
<keyword evidence="15 22" id="KW-0472">Membrane</keyword>
<feature type="transmembrane region" description="Helical" evidence="22">
    <location>
        <begin position="225"/>
        <end position="246"/>
    </location>
</feature>
<evidence type="ECO:0000256" key="15">
    <source>
        <dbReference type="ARBA" id="ARBA00023136"/>
    </source>
</evidence>
<protein>
    <recommendedName>
        <fullName evidence="2">non-specific serine/threonine protein kinase</fullName>
        <ecNumber evidence="2">2.7.11.1</ecNumber>
    </recommendedName>
</protein>
<dbReference type="InterPro" id="IPR008271">
    <property type="entry name" value="Ser/Thr_kinase_AS"/>
</dbReference>
<keyword evidence="14" id="KW-0406">Ion transport</keyword>
<evidence type="ECO:0000256" key="5">
    <source>
        <dbReference type="ARBA" id="ARBA00022528"/>
    </source>
</evidence>
<comment type="catalytic activity">
    <reaction evidence="19">
        <text>L-seryl-[protein] + ATP = O-phospho-L-seryl-[protein] + ADP + H(+)</text>
        <dbReference type="Rhea" id="RHEA:17989"/>
        <dbReference type="Rhea" id="RHEA-COMP:9863"/>
        <dbReference type="Rhea" id="RHEA-COMP:11604"/>
        <dbReference type="ChEBI" id="CHEBI:15378"/>
        <dbReference type="ChEBI" id="CHEBI:29999"/>
        <dbReference type="ChEBI" id="CHEBI:30616"/>
        <dbReference type="ChEBI" id="CHEBI:83421"/>
        <dbReference type="ChEBI" id="CHEBI:456216"/>
        <dbReference type="EC" id="2.7.11.1"/>
    </reaction>
</comment>
<evidence type="ECO:0000256" key="14">
    <source>
        <dbReference type="ARBA" id="ARBA00023065"/>
    </source>
</evidence>
<dbReference type="SUPFAM" id="SSF103473">
    <property type="entry name" value="MFS general substrate transporter"/>
    <property type="match status" value="1"/>
</dbReference>
<feature type="transmembrane region" description="Helical" evidence="22">
    <location>
        <begin position="454"/>
        <end position="478"/>
    </location>
</feature>
<dbReference type="InterPro" id="IPR036259">
    <property type="entry name" value="MFS_trans_sf"/>
</dbReference>
<feature type="transmembrane region" description="Helical" evidence="22">
    <location>
        <begin position="141"/>
        <end position="159"/>
    </location>
</feature>
<dbReference type="GO" id="GO:0031969">
    <property type="term" value="C:chloroplast membrane"/>
    <property type="evidence" value="ECO:0007669"/>
    <property type="project" value="UniProtKB-SubCell"/>
</dbReference>
<accession>A0A0D9V7V6</accession>
<evidence type="ECO:0000256" key="4">
    <source>
        <dbReference type="ARBA" id="ARBA00022527"/>
    </source>
</evidence>
<dbReference type="GO" id="GO:0005315">
    <property type="term" value="F:phosphate transmembrane transporter activity"/>
    <property type="evidence" value="ECO:0007669"/>
    <property type="project" value="UniProtKB-ARBA"/>
</dbReference>
<feature type="compositionally biased region" description="Low complexity" evidence="21">
    <location>
        <begin position="623"/>
        <end position="632"/>
    </location>
</feature>
<feature type="binding site" evidence="20">
    <location>
        <position position="688"/>
    </location>
    <ligand>
        <name>ATP</name>
        <dbReference type="ChEBI" id="CHEBI:30616"/>
    </ligand>
</feature>
<dbReference type="GO" id="GO:0006811">
    <property type="term" value="P:monoatomic ion transport"/>
    <property type="evidence" value="ECO:0007669"/>
    <property type="project" value="UniProtKB-KW"/>
</dbReference>
<evidence type="ECO:0000256" key="13">
    <source>
        <dbReference type="ARBA" id="ARBA00022989"/>
    </source>
</evidence>
<dbReference type="PANTHER" id="PTHR11662">
    <property type="entry name" value="SOLUTE CARRIER FAMILY 17"/>
    <property type="match status" value="1"/>
</dbReference>
<sequence length="975" mass="106603">MAPPGQLLPLTRSLLPPFVPPFFSGRRRRRPTPAALGRALPPPRWQTHSRLPSAAPVSLAPPRRLSRPPSVLPAASSGGGAEAQAVLAEFVTSERVKVAAMLGLALALCNADRVVMSVAIVPLSQAYGWTPAFAGVVQSSFLWGYLVSPIIGGALVDYYGGKRVMAYGVALWSLATFLSPWAAARSLWLFLSTRVLLGMAEGVALPSMNNMVLRWFPRTERSSAVGIAMAGFQLGNTIGLLLSPIIMSRAGIFGPFVIFGLFGFLWVLVWISAISGTPGENAQISAHELDYITRGKKLVKTQTGGERLRKVPPFSKLLSKWPTWALISANAMHSWGYFVILSWMPVYFKTIYHVNLREAAWFSALPWVMMAVLGYVAGVVSDMLIRNGTSITLTRKIMQTIGFVGPGLALLGLNAAKNPIIASAWLTVAVGLKSFGHSGFLVNLQEIAPQYAGVLHGMSNTAGTFAAILGTVGAGFFVDRMGSFRGFLILTSLLYFSSTLFWDIFATGEQATMIARTGGGSAFSVAERHRAFSTSQGRESTSFNHEFQSDTGFSWTSTYAGRSPKVSKKGKSTKSFWEVAGTITGACTNCFAPRQSKIKEGHAKPSNDGHDISISSIVSRISSASSTSTNTSKQRGDDSQKKSWQEQFSFQEICMATSNFSEQNKIGLGNFGTVYKGKLRDGSIIAVKRATKNMYDRHLSAEFRSEIQTMSKVEHLNLVKFLGYLEHEDERLILVEYVNNGSLREHLDGLRGEPLEFSQRLNIAIDIVHAVSYLHGYTDHPIIHRDIKSSNILLTDQLRAKVADFGFARLAPDYNEATHVSTMVKGTAGYVDPEYMRTNHLTDRSDVYSFGVLLVELLTGRRPIERDRGRHQRLTTQWALRKCRDGDAVVAMDARMRRTSAAVAAMEKVMALAAECTTQDRAARPAMRRCAEVLWSIRRDFQHEQQCAAAAAAAGARAKRHGGSTYGPSITSLKE</sequence>
<evidence type="ECO:0000256" key="10">
    <source>
        <dbReference type="ARBA" id="ARBA00022777"/>
    </source>
</evidence>
<evidence type="ECO:0000256" key="2">
    <source>
        <dbReference type="ARBA" id="ARBA00012513"/>
    </source>
</evidence>
<dbReference type="FunFam" id="1.20.1250.20:FF:000131">
    <property type="entry name" value="Probable anion transporter 3, chloroplastic"/>
    <property type="match status" value="1"/>
</dbReference>
<feature type="region of interest" description="Disordered" evidence="21">
    <location>
        <begin position="623"/>
        <end position="642"/>
    </location>
</feature>
<dbReference type="Gene3D" id="1.20.1250.20">
    <property type="entry name" value="MFS general substrate transporter like domains"/>
    <property type="match status" value="2"/>
</dbReference>
<evidence type="ECO:0000256" key="8">
    <source>
        <dbReference type="ARBA" id="ARBA00022692"/>
    </source>
</evidence>
<proteinExistence type="inferred from homology"/>
<feature type="transmembrane region" description="Helical" evidence="22">
    <location>
        <begin position="252"/>
        <end position="271"/>
    </location>
</feature>
<evidence type="ECO:0000313" key="26">
    <source>
        <dbReference type="Proteomes" id="UP000032180"/>
    </source>
</evidence>
<dbReference type="FunFam" id="3.30.200.20:FF:001335">
    <property type="entry name" value="Calmodulin-binding receptor-like cytoplasmic kinase 2"/>
    <property type="match status" value="1"/>
</dbReference>
<feature type="transmembrane region" description="Helical" evidence="22">
    <location>
        <begin position="422"/>
        <end position="442"/>
    </location>
</feature>
<keyword evidence="3" id="KW-0813">Transport</keyword>
<reference evidence="25 26" key="1">
    <citation type="submission" date="2012-08" db="EMBL/GenBank/DDBJ databases">
        <title>Oryza genome evolution.</title>
        <authorList>
            <person name="Wing R.A."/>
        </authorList>
    </citation>
    <scope>NUCLEOTIDE SEQUENCE</scope>
</reference>
<dbReference type="SUPFAM" id="SSF56112">
    <property type="entry name" value="Protein kinase-like (PK-like)"/>
    <property type="match status" value="1"/>
</dbReference>
<reference evidence="26" key="2">
    <citation type="submission" date="2013-12" db="EMBL/GenBank/DDBJ databases">
        <authorList>
            <person name="Yu Y."/>
            <person name="Lee S."/>
            <person name="de Baynast K."/>
            <person name="Wissotski M."/>
            <person name="Liu L."/>
            <person name="Talag J."/>
            <person name="Goicoechea J."/>
            <person name="Angelova A."/>
            <person name="Jetty R."/>
            <person name="Kudrna D."/>
            <person name="Golser W."/>
            <person name="Rivera L."/>
            <person name="Zhang J."/>
            <person name="Wing R."/>
        </authorList>
    </citation>
    <scope>NUCLEOTIDE SEQUENCE</scope>
</reference>
<feature type="domain" description="Protein kinase" evidence="23">
    <location>
        <begin position="660"/>
        <end position="936"/>
    </location>
</feature>
<feature type="transmembrane region" description="Helical" evidence="22">
    <location>
        <begin position="364"/>
        <end position="385"/>
    </location>
</feature>
<dbReference type="FunFam" id="1.20.1250.20:FF:000142">
    <property type="entry name" value="probable anion transporter 3, chloroplastic"/>
    <property type="match status" value="1"/>
</dbReference>
<dbReference type="FunFam" id="1.10.510.10:FF:000300">
    <property type="entry name" value="Calmodulin-binding receptor-like cytoplasmic kinase 3"/>
    <property type="match status" value="1"/>
</dbReference>
<evidence type="ECO:0000256" key="21">
    <source>
        <dbReference type="SAM" id="MobiDB-lite"/>
    </source>
</evidence>
<evidence type="ECO:0000256" key="9">
    <source>
        <dbReference type="ARBA" id="ARBA00022741"/>
    </source>
</evidence>
<keyword evidence="10" id="KW-0418">Kinase</keyword>
<dbReference type="InterPro" id="IPR011009">
    <property type="entry name" value="Kinase-like_dom_sf"/>
</dbReference>
<dbReference type="InterPro" id="IPR020846">
    <property type="entry name" value="MFS_dom"/>
</dbReference>
<evidence type="ECO:0000256" key="17">
    <source>
        <dbReference type="ARBA" id="ARBA00024362"/>
    </source>
</evidence>
<evidence type="ECO:0000256" key="19">
    <source>
        <dbReference type="ARBA" id="ARBA00048679"/>
    </source>
</evidence>
<dbReference type="SMART" id="SM00220">
    <property type="entry name" value="S_TKc"/>
    <property type="match status" value="1"/>
</dbReference>
<dbReference type="GO" id="GO:0005524">
    <property type="term" value="F:ATP binding"/>
    <property type="evidence" value="ECO:0007669"/>
    <property type="project" value="UniProtKB-UniRule"/>
</dbReference>
<dbReference type="PROSITE" id="PS00107">
    <property type="entry name" value="PROTEIN_KINASE_ATP"/>
    <property type="match status" value="1"/>
</dbReference>
<evidence type="ECO:0000259" key="24">
    <source>
        <dbReference type="PROSITE" id="PS50850"/>
    </source>
</evidence>
<evidence type="ECO:0000256" key="3">
    <source>
        <dbReference type="ARBA" id="ARBA00022448"/>
    </source>
</evidence>
<keyword evidence="4" id="KW-0723">Serine/threonine-protein kinase</keyword>
<dbReference type="Proteomes" id="UP000032180">
    <property type="component" value="Chromosome 1"/>
</dbReference>
<keyword evidence="9 20" id="KW-0547">Nucleotide-binding</keyword>
<dbReference type="eggNOG" id="KOG1187">
    <property type="taxonomic scope" value="Eukaryota"/>
</dbReference>
<dbReference type="InterPro" id="IPR017441">
    <property type="entry name" value="Protein_kinase_ATP_BS"/>
</dbReference>
<keyword evidence="6" id="KW-0934">Plastid</keyword>
<feature type="transmembrane region" description="Helical" evidence="22">
    <location>
        <begin position="324"/>
        <end position="344"/>
    </location>
</feature>
<keyword evidence="13 22" id="KW-1133">Transmembrane helix</keyword>
<name>A0A0D9V7V6_9ORYZ</name>
<evidence type="ECO:0000313" key="25">
    <source>
        <dbReference type="EnsemblPlants" id="LPERR01G32220.1"/>
    </source>
</evidence>
<dbReference type="InterPro" id="IPR011701">
    <property type="entry name" value="MFS"/>
</dbReference>
<dbReference type="Pfam" id="PF00069">
    <property type="entry name" value="Pkinase"/>
    <property type="match status" value="1"/>
</dbReference>
<evidence type="ECO:0000259" key="23">
    <source>
        <dbReference type="PROSITE" id="PS50011"/>
    </source>
</evidence>
<feature type="compositionally biased region" description="Low complexity" evidence="21">
    <location>
        <begin position="49"/>
        <end position="76"/>
    </location>
</feature>
<dbReference type="EC" id="2.7.11.1" evidence="2"/>
<evidence type="ECO:0000256" key="7">
    <source>
        <dbReference type="ARBA" id="ARBA00022679"/>
    </source>
</evidence>
<dbReference type="Gramene" id="LPERR01G32220.1">
    <property type="protein sequence ID" value="LPERR01G32220.1"/>
    <property type="gene ID" value="LPERR01G32220"/>
</dbReference>
<comment type="function">
    <text evidence="16">Probable anion transporter.</text>
</comment>
<dbReference type="eggNOG" id="KOG2532">
    <property type="taxonomic scope" value="Eukaryota"/>
</dbReference>
<keyword evidence="12" id="KW-0809">Transit peptide</keyword>
<organism evidence="25 26">
    <name type="scientific">Leersia perrieri</name>
    <dbReference type="NCBI Taxonomy" id="77586"/>
    <lineage>
        <taxon>Eukaryota</taxon>
        <taxon>Viridiplantae</taxon>
        <taxon>Streptophyta</taxon>
        <taxon>Embryophyta</taxon>
        <taxon>Tracheophyta</taxon>
        <taxon>Spermatophyta</taxon>
        <taxon>Magnoliopsida</taxon>
        <taxon>Liliopsida</taxon>
        <taxon>Poales</taxon>
        <taxon>Poaceae</taxon>
        <taxon>BOP clade</taxon>
        <taxon>Oryzoideae</taxon>
        <taxon>Oryzeae</taxon>
        <taxon>Oryzinae</taxon>
        <taxon>Leersia</taxon>
    </lineage>
</organism>
<evidence type="ECO:0000256" key="16">
    <source>
        <dbReference type="ARBA" id="ARBA00024302"/>
    </source>
</evidence>
<dbReference type="Gene3D" id="3.30.200.20">
    <property type="entry name" value="Phosphorylase Kinase, domain 1"/>
    <property type="match status" value="1"/>
</dbReference>
<dbReference type="InterPro" id="IPR050382">
    <property type="entry name" value="MFS_Na/Anion_cotransporter"/>
</dbReference>
<keyword evidence="8 22" id="KW-0812">Transmembrane</keyword>
<evidence type="ECO:0000256" key="22">
    <source>
        <dbReference type="SAM" id="Phobius"/>
    </source>
</evidence>
<evidence type="ECO:0000256" key="18">
    <source>
        <dbReference type="ARBA" id="ARBA00047899"/>
    </source>
</evidence>
<evidence type="ECO:0000256" key="1">
    <source>
        <dbReference type="ARBA" id="ARBA00004508"/>
    </source>
</evidence>
<comment type="subcellular location">
    <subcellularLocation>
        <location evidence="1">Plastid</location>
        <location evidence="1">Chloroplast membrane</location>
        <topology evidence="1">Multi-pass membrane protein</topology>
    </subcellularLocation>
</comment>
<evidence type="ECO:0000256" key="12">
    <source>
        <dbReference type="ARBA" id="ARBA00022946"/>
    </source>
</evidence>
<keyword evidence="7" id="KW-0808">Transferase</keyword>
<dbReference type="PROSITE" id="PS50011">
    <property type="entry name" value="PROTEIN_KINASE_DOM"/>
    <property type="match status" value="1"/>
</dbReference>
<feature type="transmembrane region" description="Helical" evidence="22">
    <location>
        <begin position="484"/>
        <end position="506"/>
    </location>
</feature>
<dbReference type="PROSITE" id="PS50850">
    <property type="entry name" value="MFS"/>
    <property type="match status" value="1"/>
</dbReference>
<evidence type="ECO:0000256" key="20">
    <source>
        <dbReference type="PROSITE-ProRule" id="PRU10141"/>
    </source>
</evidence>
<dbReference type="EnsemblPlants" id="LPERR01G32220.1">
    <property type="protein sequence ID" value="LPERR01G32220.1"/>
    <property type="gene ID" value="LPERR01G32220"/>
</dbReference>
<feature type="transmembrane region" description="Helical" evidence="22">
    <location>
        <begin position="164"/>
        <end position="183"/>
    </location>
</feature>
<dbReference type="STRING" id="77586.A0A0D9V7V6"/>
<reference evidence="25" key="3">
    <citation type="submission" date="2015-04" db="UniProtKB">
        <authorList>
            <consortium name="EnsemblPlants"/>
        </authorList>
    </citation>
    <scope>IDENTIFICATION</scope>
</reference>
<dbReference type="InterPro" id="IPR044777">
    <property type="entry name" value="SLC17A9-like"/>
</dbReference>
<feature type="region of interest" description="Disordered" evidence="21">
    <location>
        <begin position="24"/>
        <end position="76"/>
    </location>
</feature>
<dbReference type="InterPro" id="IPR000719">
    <property type="entry name" value="Prot_kinase_dom"/>
</dbReference>